<dbReference type="GO" id="GO:0055085">
    <property type="term" value="P:transmembrane transport"/>
    <property type="evidence" value="ECO:0007669"/>
    <property type="project" value="InterPro"/>
</dbReference>
<comment type="similarity">
    <text evidence="7">Belongs to the binding-protein-dependent transport system permease family.</text>
</comment>
<evidence type="ECO:0000256" key="2">
    <source>
        <dbReference type="ARBA" id="ARBA00022448"/>
    </source>
</evidence>
<evidence type="ECO:0000256" key="6">
    <source>
        <dbReference type="ARBA" id="ARBA00023136"/>
    </source>
</evidence>
<dbReference type="PROSITE" id="PS50928">
    <property type="entry name" value="ABC_TM1"/>
    <property type="match status" value="1"/>
</dbReference>
<feature type="domain" description="ABC transmembrane type-1" evidence="8">
    <location>
        <begin position="79"/>
        <end position="270"/>
    </location>
</feature>
<dbReference type="SUPFAM" id="SSF161098">
    <property type="entry name" value="MetI-like"/>
    <property type="match status" value="1"/>
</dbReference>
<evidence type="ECO:0000256" key="7">
    <source>
        <dbReference type="RuleBase" id="RU363032"/>
    </source>
</evidence>
<feature type="transmembrane region" description="Helical" evidence="7">
    <location>
        <begin position="83"/>
        <end position="104"/>
    </location>
</feature>
<keyword evidence="6 7" id="KW-0472">Membrane</keyword>
<proteinExistence type="inferred from homology"/>
<comment type="subcellular location">
    <subcellularLocation>
        <location evidence="1 7">Cell membrane</location>
        <topology evidence="1 7">Multi-pass membrane protein</topology>
    </subcellularLocation>
</comment>
<gene>
    <name evidence="9" type="ORF">KHA93_12975</name>
</gene>
<dbReference type="RefSeq" id="WP_213111115.1">
    <property type="nucleotide sequence ID" value="NZ_JAGYPJ010000001.1"/>
</dbReference>
<dbReference type="PANTHER" id="PTHR32243">
    <property type="entry name" value="MALTOSE TRANSPORT SYSTEM PERMEASE-RELATED"/>
    <property type="match status" value="1"/>
</dbReference>
<dbReference type="AlphaFoldDB" id="A0A942TQS4"/>
<keyword evidence="2 7" id="KW-0813">Transport</keyword>
<dbReference type="CDD" id="cd06261">
    <property type="entry name" value="TM_PBP2"/>
    <property type="match status" value="1"/>
</dbReference>
<dbReference type="PANTHER" id="PTHR32243:SF18">
    <property type="entry name" value="INNER MEMBRANE ABC TRANSPORTER PERMEASE PROTEIN YCJP"/>
    <property type="match status" value="1"/>
</dbReference>
<keyword evidence="3" id="KW-1003">Cell membrane</keyword>
<feature type="transmembrane region" description="Helical" evidence="7">
    <location>
        <begin position="12"/>
        <end position="32"/>
    </location>
</feature>
<name>A0A942TQS4_9BACI</name>
<evidence type="ECO:0000256" key="1">
    <source>
        <dbReference type="ARBA" id="ARBA00004651"/>
    </source>
</evidence>
<sequence>MKRRKLLYQIIKYFLVAVLIFFTIAPFLWVFITSISSLKDVTSIPLKWFPSEPNFKNYIKILSAGDGGNDIFSQFRISMYNSFVVAAIVTLVCLVFGSFGAYAFARLNFPFRDKIVVLFLFTQLIPGIAIMLPTYIIFKNLNLLDTKIALILIHTTFTLPFVIWVMRGFFKSIPKDLEDAALIDGTSRFGALFKVILPVSTPGLFATGVFAFLGSWNEFGMALILTSSSQAKTLPVAITEFLGRFTVDFGLMMSGGVLALLPPVLLSLIFQRFLLDGLTTGSIKG</sequence>
<dbReference type="InterPro" id="IPR000515">
    <property type="entry name" value="MetI-like"/>
</dbReference>
<evidence type="ECO:0000259" key="8">
    <source>
        <dbReference type="PROSITE" id="PS50928"/>
    </source>
</evidence>
<keyword evidence="5 7" id="KW-1133">Transmembrane helix</keyword>
<keyword evidence="10" id="KW-1185">Reference proteome</keyword>
<dbReference type="GO" id="GO:0005886">
    <property type="term" value="C:plasma membrane"/>
    <property type="evidence" value="ECO:0007669"/>
    <property type="project" value="UniProtKB-SubCell"/>
</dbReference>
<reference evidence="9 10" key="1">
    <citation type="submission" date="2021-05" db="EMBL/GenBank/DDBJ databases">
        <title>Novel Bacillus species.</title>
        <authorList>
            <person name="Liu G."/>
        </authorList>
    </citation>
    <scope>NUCLEOTIDE SEQUENCE [LARGE SCALE GENOMIC DNA]</scope>
    <source>
        <strain evidence="9 10">FJAT-49732</strain>
    </source>
</reference>
<protein>
    <submittedName>
        <fullName evidence="9">Carbohydrate ABC transporter permease</fullName>
    </submittedName>
</protein>
<dbReference type="Pfam" id="PF00528">
    <property type="entry name" value="BPD_transp_1"/>
    <property type="match status" value="1"/>
</dbReference>
<accession>A0A942TQS4</accession>
<evidence type="ECO:0000313" key="10">
    <source>
        <dbReference type="Proteomes" id="UP000682713"/>
    </source>
</evidence>
<evidence type="ECO:0000256" key="3">
    <source>
        <dbReference type="ARBA" id="ARBA00022475"/>
    </source>
</evidence>
<evidence type="ECO:0000256" key="5">
    <source>
        <dbReference type="ARBA" id="ARBA00022989"/>
    </source>
</evidence>
<dbReference type="EMBL" id="JAGYPJ010000001">
    <property type="protein sequence ID" value="MBS4200544.1"/>
    <property type="molecule type" value="Genomic_DNA"/>
</dbReference>
<dbReference type="InterPro" id="IPR050901">
    <property type="entry name" value="BP-dep_ABC_trans_perm"/>
</dbReference>
<comment type="caution">
    <text evidence="9">The sequence shown here is derived from an EMBL/GenBank/DDBJ whole genome shotgun (WGS) entry which is preliminary data.</text>
</comment>
<feature type="transmembrane region" description="Helical" evidence="7">
    <location>
        <begin position="116"/>
        <end position="136"/>
    </location>
</feature>
<feature type="transmembrane region" description="Helical" evidence="7">
    <location>
        <begin position="191"/>
        <end position="213"/>
    </location>
</feature>
<dbReference type="Proteomes" id="UP000682713">
    <property type="component" value="Unassembled WGS sequence"/>
</dbReference>
<feature type="transmembrane region" description="Helical" evidence="7">
    <location>
        <begin position="148"/>
        <end position="170"/>
    </location>
</feature>
<dbReference type="Gene3D" id="1.10.3720.10">
    <property type="entry name" value="MetI-like"/>
    <property type="match status" value="1"/>
</dbReference>
<keyword evidence="4 7" id="KW-0812">Transmembrane</keyword>
<evidence type="ECO:0000256" key="4">
    <source>
        <dbReference type="ARBA" id="ARBA00022692"/>
    </source>
</evidence>
<organism evidence="9 10">
    <name type="scientific">Lederbergia citrisecunda</name>
    <dbReference type="NCBI Taxonomy" id="2833583"/>
    <lineage>
        <taxon>Bacteria</taxon>
        <taxon>Bacillati</taxon>
        <taxon>Bacillota</taxon>
        <taxon>Bacilli</taxon>
        <taxon>Bacillales</taxon>
        <taxon>Bacillaceae</taxon>
        <taxon>Lederbergia</taxon>
    </lineage>
</organism>
<dbReference type="InterPro" id="IPR035906">
    <property type="entry name" value="MetI-like_sf"/>
</dbReference>
<evidence type="ECO:0000313" key="9">
    <source>
        <dbReference type="EMBL" id="MBS4200544.1"/>
    </source>
</evidence>
<feature type="transmembrane region" description="Helical" evidence="7">
    <location>
        <begin position="249"/>
        <end position="270"/>
    </location>
</feature>